<protein>
    <recommendedName>
        <fullName evidence="5">Glycosyl transferase family 25 domain-containing protein</fullName>
    </recommendedName>
</protein>
<keyword evidence="4" id="KW-0812">Transmembrane</keyword>
<keyword evidence="4" id="KW-0472">Membrane</keyword>
<keyword evidence="4" id="KW-1133">Transmembrane helix</keyword>
<evidence type="ECO:0000313" key="7">
    <source>
        <dbReference type="Proteomes" id="UP000094385"/>
    </source>
</evidence>
<keyword evidence="7" id="KW-1185">Reference proteome</keyword>
<evidence type="ECO:0000259" key="5">
    <source>
        <dbReference type="Pfam" id="PF01755"/>
    </source>
</evidence>
<evidence type="ECO:0000256" key="3">
    <source>
        <dbReference type="ARBA" id="ARBA00022679"/>
    </source>
</evidence>
<comment type="similarity">
    <text evidence="1">Belongs to the glycosyltransferase 25 family.</text>
</comment>
<dbReference type="PANTHER" id="PTHR10730:SF53">
    <property type="entry name" value="GLYCOSYLTRANSFERASE 25 FAMILY MEMBER"/>
    <property type="match status" value="1"/>
</dbReference>
<evidence type="ECO:0000256" key="2">
    <source>
        <dbReference type="ARBA" id="ARBA00022676"/>
    </source>
</evidence>
<proteinExistence type="inferred from homology"/>
<dbReference type="GO" id="GO:0016740">
    <property type="term" value="F:transferase activity"/>
    <property type="evidence" value="ECO:0007669"/>
    <property type="project" value="UniProtKB-KW"/>
</dbReference>
<dbReference type="PANTHER" id="PTHR10730">
    <property type="entry name" value="PROCOLLAGEN-LYSINE,2-OXOGLUTARATE 5-DIOXYGENASE/GLYCOSYLTRANSFERASE 25 FAMILY MEMBER"/>
    <property type="match status" value="1"/>
</dbReference>
<feature type="domain" description="Glycosyl transferase family 25" evidence="5">
    <location>
        <begin position="81"/>
        <end position="180"/>
    </location>
</feature>
<evidence type="ECO:0000256" key="1">
    <source>
        <dbReference type="ARBA" id="ARBA00006721"/>
    </source>
</evidence>
<gene>
    <name evidence="6" type="ORF">LIPSTDRAFT_5070</name>
</gene>
<keyword evidence="3" id="KW-0808">Transferase</keyword>
<keyword evidence="2" id="KW-0328">Glycosyltransferase</keyword>
<accession>A0A1E3PZZ6</accession>
<dbReference type="EMBL" id="KV454298">
    <property type="protein sequence ID" value="ODQ71029.1"/>
    <property type="molecule type" value="Genomic_DNA"/>
</dbReference>
<dbReference type="Proteomes" id="UP000094385">
    <property type="component" value="Unassembled WGS sequence"/>
</dbReference>
<reference evidence="6 7" key="1">
    <citation type="journal article" date="2016" name="Proc. Natl. Acad. Sci. U.S.A.">
        <title>Comparative genomics of biotechnologically important yeasts.</title>
        <authorList>
            <person name="Riley R."/>
            <person name="Haridas S."/>
            <person name="Wolfe K.H."/>
            <person name="Lopes M.R."/>
            <person name="Hittinger C.T."/>
            <person name="Goeker M."/>
            <person name="Salamov A.A."/>
            <person name="Wisecaver J.H."/>
            <person name="Long T.M."/>
            <person name="Calvey C.H."/>
            <person name="Aerts A.L."/>
            <person name="Barry K.W."/>
            <person name="Choi C."/>
            <person name="Clum A."/>
            <person name="Coughlan A.Y."/>
            <person name="Deshpande S."/>
            <person name="Douglass A.P."/>
            <person name="Hanson S.J."/>
            <person name="Klenk H.-P."/>
            <person name="LaButti K.M."/>
            <person name="Lapidus A."/>
            <person name="Lindquist E.A."/>
            <person name="Lipzen A.M."/>
            <person name="Meier-Kolthoff J.P."/>
            <person name="Ohm R.A."/>
            <person name="Otillar R.P."/>
            <person name="Pangilinan J.L."/>
            <person name="Peng Y."/>
            <person name="Rokas A."/>
            <person name="Rosa C.A."/>
            <person name="Scheuner C."/>
            <person name="Sibirny A.A."/>
            <person name="Slot J.C."/>
            <person name="Stielow J.B."/>
            <person name="Sun H."/>
            <person name="Kurtzman C.P."/>
            <person name="Blackwell M."/>
            <person name="Grigoriev I.V."/>
            <person name="Jeffries T.W."/>
        </authorList>
    </citation>
    <scope>NUCLEOTIDE SEQUENCE [LARGE SCALE GENOMIC DNA]</scope>
    <source>
        <strain evidence="6 7">NRRL Y-11557</strain>
    </source>
</reference>
<sequence length="392" mass="43554">MTARILSKAAAQFALGATGLLALILSMIIGLNIYYGPFMPIRSALIPTFVADSVDLKSATHQAALATHAHNTSLGFGEIVYISMPDRTDRQDAMNLLAYTFGLKLKFLPGVSGADISTKAIPDEVPKRLRLSELGCWRAHANAWRYLLDSNMDTLLVLEDDIDWNPNVKQTFETLSLQMQNSTVRLNEPSDYERANAPYGLDWDILYLGSCKHGGNPDFKNLVQVWDDPDVPDVNHLTKTTIEALKSFGLANVEIGKKRVLAPAYRTECNTAYAITRQGAQRLLFTMSYIGLHGAVDEDMTRLFREGRLKGYTITPPVFSQFRVGGAKDTDNKLPGDPRLGDSINGKGNLRGWNYDIKGSARQSMADTLEVNVWDDYKRVRPETFVGAKESR</sequence>
<dbReference type="InterPro" id="IPR050757">
    <property type="entry name" value="Collagen_mod_GT25"/>
</dbReference>
<dbReference type="Pfam" id="PF01755">
    <property type="entry name" value="Glyco_transf_25"/>
    <property type="match status" value="1"/>
</dbReference>
<evidence type="ECO:0000313" key="6">
    <source>
        <dbReference type="EMBL" id="ODQ71029.1"/>
    </source>
</evidence>
<dbReference type="STRING" id="675824.A0A1E3PZZ6"/>
<organism evidence="6 7">
    <name type="scientific">Lipomyces starkeyi NRRL Y-11557</name>
    <dbReference type="NCBI Taxonomy" id="675824"/>
    <lineage>
        <taxon>Eukaryota</taxon>
        <taxon>Fungi</taxon>
        <taxon>Dikarya</taxon>
        <taxon>Ascomycota</taxon>
        <taxon>Saccharomycotina</taxon>
        <taxon>Lipomycetes</taxon>
        <taxon>Lipomycetales</taxon>
        <taxon>Lipomycetaceae</taxon>
        <taxon>Lipomyces</taxon>
    </lineage>
</organism>
<dbReference type="AlphaFoldDB" id="A0A1E3PZZ6"/>
<dbReference type="CDD" id="cd06532">
    <property type="entry name" value="Glyco_transf_25"/>
    <property type="match status" value="1"/>
</dbReference>
<feature type="transmembrane region" description="Helical" evidence="4">
    <location>
        <begin position="12"/>
        <end position="35"/>
    </location>
</feature>
<evidence type="ECO:0000256" key="4">
    <source>
        <dbReference type="SAM" id="Phobius"/>
    </source>
</evidence>
<dbReference type="OrthoDB" id="4095050at2759"/>
<name>A0A1E3PZZ6_LIPST</name>
<dbReference type="InterPro" id="IPR002654">
    <property type="entry name" value="Glyco_trans_25"/>
</dbReference>